<name>A0A8X6L4X4_TRICU</name>
<keyword evidence="1" id="KW-0812">Transmembrane</keyword>
<sequence>VPFLNSINTLSLPVPRTPIASAASVNFGIGLTMVLVGCVMLGIAAALLCLSKPVLYARDGRYDQILMSVMPVDPRKRRLEMFHPK</sequence>
<evidence type="ECO:0000256" key="1">
    <source>
        <dbReference type="SAM" id="Phobius"/>
    </source>
</evidence>
<feature type="transmembrane region" description="Helical" evidence="1">
    <location>
        <begin position="27"/>
        <end position="50"/>
    </location>
</feature>
<comment type="caution">
    <text evidence="2">The sequence shown here is derived from an EMBL/GenBank/DDBJ whole genome shotgun (WGS) entry which is preliminary data.</text>
</comment>
<feature type="non-terminal residue" evidence="2">
    <location>
        <position position="1"/>
    </location>
</feature>
<evidence type="ECO:0000313" key="2">
    <source>
        <dbReference type="EMBL" id="GFQ97850.1"/>
    </source>
</evidence>
<keyword evidence="3" id="KW-1185">Reference proteome</keyword>
<organism evidence="2 3">
    <name type="scientific">Trichonephila clavata</name>
    <name type="common">Joro spider</name>
    <name type="synonym">Nephila clavata</name>
    <dbReference type="NCBI Taxonomy" id="2740835"/>
    <lineage>
        <taxon>Eukaryota</taxon>
        <taxon>Metazoa</taxon>
        <taxon>Ecdysozoa</taxon>
        <taxon>Arthropoda</taxon>
        <taxon>Chelicerata</taxon>
        <taxon>Arachnida</taxon>
        <taxon>Araneae</taxon>
        <taxon>Araneomorphae</taxon>
        <taxon>Entelegynae</taxon>
        <taxon>Araneoidea</taxon>
        <taxon>Nephilidae</taxon>
        <taxon>Trichonephila</taxon>
    </lineage>
</organism>
<proteinExistence type="predicted"/>
<dbReference type="OrthoDB" id="6415962at2759"/>
<accession>A0A8X6L4X4</accession>
<keyword evidence="1" id="KW-0472">Membrane</keyword>
<dbReference type="Proteomes" id="UP000887116">
    <property type="component" value="Unassembled WGS sequence"/>
</dbReference>
<dbReference type="EMBL" id="BMAO01024799">
    <property type="protein sequence ID" value="GFQ97850.1"/>
    <property type="molecule type" value="Genomic_DNA"/>
</dbReference>
<keyword evidence="1" id="KW-1133">Transmembrane helix</keyword>
<gene>
    <name evidence="2" type="primary">AVEN_5128_1</name>
    <name evidence="2" type="ORF">TNCT_100211</name>
</gene>
<evidence type="ECO:0000313" key="3">
    <source>
        <dbReference type="Proteomes" id="UP000887116"/>
    </source>
</evidence>
<protein>
    <submittedName>
        <fullName evidence="2">Uncharacterized protein</fullName>
    </submittedName>
</protein>
<reference evidence="2" key="1">
    <citation type="submission" date="2020-07" db="EMBL/GenBank/DDBJ databases">
        <title>Multicomponent nature underlies the extraordinary mechanical properties of spider dragline silk.</title>
        <authorList>
            <person name="Kono N."/>
            <person name="Nakamura H."/>
            <person name="Mori M."/>
            <person name="Yoshida Y."/>
            <person name="Ohtoshi R."/>
            <person name="Malay A.D."/>
            <person name="Moran D.A.P."/>
            <person name="Tomita M."/>
            <person name="Numata K."/>
            <person name="Arakawa K."/>
        </authorList>
    </citation>
    <scope>NUCLEOTIDE SEQUENCE</scope>
</reference>
<dbReference type="AlphaFoldDB" id="A0A8X6L4X4"/>